<evidence type="ECO:0000256" key="3">
    <source>
        <dbReference type="ARBA" id="ARBA00022723"/>
    </source>
</evidence>
<dbReference type="CDD" id="cd11618">
    <property type="entry name" value="ChtBD1_1"/>
    <property type="match status" value="2"/>
</dbReference>
<dbReference type="GO" id="GO:0046872">
    <property type="term" value="F:metal ion binding"/>
    <property type="evidence" value="ECO:0007669"/>
    <property type="project" value="UniProtKB-KW"/>
</dbReference>
<dbReference type="GO" id="GO:0008061">
    <property type="term" value="F:chitin binding"/>
    <property type="evidence" value="ECO:0007669"/>
    <property type="project" value="UniProtKB-UniRule"/>
</dbReference>
<keyword evidence="3" id="KW-0479">Metal-binding</keyword>
<dbReference type="EMBL" id="MU007144">
    <property type="protein sequence ID" value="KAF2417122.1"/>
    <property type="molecule type" value="Genomic_DNA"/>
</dbReference>
<dbReference type="Pfam" id="PF00187">
    <property type="entry name" value="Chitin_bind_1"/>
    <property type="match status" value="1"/>
</dbReference>
<evidence type="ECO:0000256" key="8">
    <source>
        <dbReference type="PROSITE-ProRule" id="PRU00261"/>
    </source>
</evidence>
<keyword evidence="2 8" id="KW-0147">Chitin-binding</keyword>
<feature type="signal peptide" evidence="9">
    <location>
        <begin position="1"/>
        <end position="20"/>
    </location>
</feature>
<dbReference type="PROSITE" id="PS51677">
    <property type="entry name" value="NODB"/>
    <property type="match status" value="1"/>
</dbReference>
<dbReference type="Proteomes" id="UP000800235">
    <property type="component" value="Unassembled WGS sequence"/>
</dbReference>
<gene>
    <name evidence="12" type="ORF">EJ08DRAFT_643712</name>
</gene>
<keyword evidence="6" id="KW-0119">Carbohydrate metabolism</keyword>
<dbReference type="InterPro" id="IPR036861">
    <property type="entry name" value="Endochitinase-like_sf"/>
</dbReference>
<dbReference type="Gene3D" id="3.30.60.10">
    <property type="entry name" value="Endochitinase-like"/>
    <property type="match status" value="3"/>
</dbReference>
<evidence type="ECO:0000256" key="7">
    <source>
        <dbReference type="ARBA" id="ARBA00023285"/>
    </source>
</evidence>
<dbReference type="CDD" id="cd10951">
    <property type="entry name" value="CE4_ClCDA_like"/>
    <property type="match status" value="1"/>
</dbReference>
<name>A0A9P4NEI9_9PEZI</name>
<protein>
    <submittedName>
        <fullName evidence="12">Glycoside hydrolase/deacetylase</fullName>
    </submittedName>
</protein>
<dbReference type="AlphaFoldDB" id="A0A9P4NEI9"/>
<dbReference type="GO" id="GO:0016810">
    <property type="term" value="F:hydrolase activity, acting on carbon-nitrogen (but not peptide) bonds"/>
    <property type="evidence" value="ECO:0007669"/>
    <property type="project" value="InterPro"/>
</dbReference>
<organism evidence="12 13">
    <name type="scientific">Tothia fuscella</name>
    <dbReference type="NCBI Taxonomy" id="1048955"/>
    <lineage>
        <taxon>Eukaryota</taxon>
        <taxon>Fungi</taxon>
        <taxon>Dikarya</taxon>
        <taxon>Ascomycota</taxon>
        <taxon>Pezizomycotina</taxon>
        <taxon>Dothideomycetes</taxon>
        <taxon>Pleosporomycetidae</taxon>
        <taxon>Venturiales</taxon>
        <taxon>Cylindrosympodiaceae</taxon>
        <taxon>Tothia</taxon>
    </lineage>
</organism>
<keyword evidence="13" id="KW-1185">Reference proteome</keyword>
<evidence type="ECO:0000256" key="4">
    <source>
        <dbReference type="ARBA" id="ARBA00022729"/>
    </source>
</evidence>
<dbReference type="CDD" id="cd00035">
    <property type="entry name" value="ChtBD1"/>
    <property type="match status" value="1"/>
</dbReference>
<keyword evidence="7" id="KW-0170">Cobalt</keyword>
<evidence type="ECO:0000313" key="13">
    <source>
        <dbReference type="Proteomes" id="UP000800235"/>
    </source>
</evidence>
<comment type="caution">
    <text evidence="8">Lacks conserved residue(s) required for the propagation of feature annotation.</text>
</comment>
<dbReference type="PANTHER" id="PTHR46471:SF4">
    <property type="entry name" value="CHITIN DEACETYLASE"/>
    <property type="match status" value="1"/>
</dbReference>
<evidence type="ECO:0000256" key="2">
    <source>
        <dbReference type="ARBA" id="ARBA00022669"/>
    </source>
</evidence>
<evidence type="ECO:0000256" key="5">
    <source>
        <dbReference type="ARBA" id="ARBA00022801"/>
    </source>
</evidence>
<evidence type="ECO:0000256" key="1">
    <source>
        <dbReference type="ARBA" id="ARBA00001941"/>
    </source>
</evidence>
<dbReference type="Pfam" id="PF01522">
    <property type="entry name" value="Polysacc_deac_1"/>
    <property type="match status" value="1"/>
</dbReference>
<dbReference type="PROSITE" id="PS50941">
    <property type="entry name" value="CHIT_BIND_I_2"/>
    <property type="match status" value="3"/>
</dbReference>
<dbReference type="InterPro" id="IPR002509">
    <property type="entry name" value="NODB_dom"/>
</dbReference>
<reference evidence="12" key="1">
    <citation type="journal article" date="2020" name="Stud. Mycol.">
        <title>101 Dothideomycetes genomes: a test case for predicting lifestyles and emergence of pathogens.</title>
        <authorList>
            <person name="Haridas S."/>
            <person name="Albert R."/>
            <person name="Binder M."/>
            <person name="Bloem J."/>
            <person name="Labutti K."/>
            <person name="Salamov A."/>
            <person name="Andreopoulos B."/>
            <person name="Baker S."/>
            <person name="Barry K."/>
            <person name="Bills G."/>
            <person name="Bluhm B."/>
            <person name="Cannon C."/>
            <person name="Castanera R."/>
            <person name="Culley D."/>
            <person name="Daum C."/>
            <person name="Ezra D."/>
            <person name="Gonzalez J."/>
            <person name="Henrissat B."/>
            <person name="Kuo A."/>
            <person name="Liang C."/>
            <person name="Lipzen A."/>
            <person name="Lutzoni F."/>
            <person name="Magnuson J."/>
            <person name="Mondo S."/>
            <person name="Nolan M."/>
            <person name="Ohm R."/>
            <person name="Pangilinan J."/>
            <person name="Park H.-J."/>
            <person name="Ramirez L."/>
            <person name="Alfaro M."/>
            <person name="Sun H."/>
            <person name="Tritt A."/>
            <person name="Yoshinaga Y."/>
            <person name="Zwiers L.-H."/>
            <person name="Turgeon B."/>
            <person name="Goodwin S."/>
            <person name="Spatafora J."/>
            <person name="Crous P."/>
            <person name="Grigoriev I."/>
        </authorList>
    </citation>
    <scope>NUCLEOTIDE SEQUENCE</scope>
    <source>
        <strain evidence="12">CBS 130266</strain>
    </source>
</reference>
<dbReference type="InterPro" id="IPR001002">
    <property type="entry name" value="Chitin-bd_1"/>
</dbReference>
<feature type="disulfide bond" evidence="8">
    <location>
        <begin position="423"/>
        <end position="437"/>
    </location>
</feature>
<comment type="cofactor">
    <cofactor evidence="1">
        <name>Co(2+)</name>
        <dbReference type="ChEBI" id="CHEBI:48828"/>
    </cofactor>
</comment>
<evidence type="ECO:0000256" key="6">
    <source>
        <dbReference type="ARBA" id="ARBA00023277"/>
    </source>
</evidence>
<feature type="chain" id="PRO_5040210468" evidence="9">
    <location>
        <begin position="21"/>
        <end position="520"/>
    </location>
</feature>
<dbReference type="PANTHER" id="PTHR46471">
    <property type="entry name" value="CHITIN DEACETYLASE"/>
    <property type="match status" value="1"/>
</dbReference>
<evidence type="ECO:0000259" key="10">
    <source>
        <dbReference type="PROSITE" id="PS50941"/>
    </source>
</evidence>
<feature type="domain" description="Chitin-binding type-1" evidence="10">
    <location>
        <begin position="404"/>
        <end position="450"/>
    </location>
</feature>
<proteinExistence type="predicted"/>
<evidence type="ECO:0000256" key="9">
    <source>
        <dbReference type="SAM" id="SignalP"/>
    </source>
</evidence>
<accession>A0A9P4NEI9</accession>
<keyword evidence="8" id="KW-1015">Disulfide bond</keyword>
<feature type="disulfide bond" evidence="8">
    <location>
        <begin position="82"/>
        <end position="96"/>
    </location>
</feature>
<dbReference type="InterPro" id="IPR011330">
    <property type="entry name" value="Glyco_hydro/deAcase_b/a-brl"/>
</dbReference>
<dbReference type="SMART" id="SM00270">
    <property type="entry name" value="ChtBD1"/>
    <property type="match status" value="3"/>
</dbReference>
<dbReference type="GO" id="GO:0005975">
    <property type="term" value="P:carbohydrate metabolic process"/>
    <property type="evidence" value="ECO:0007669"/>
    <property type="project" value="InterPro"/>
</dbReference>
<dbReference type="Gene3D" id="3.20.20.370">
    <property type="entry name" value="Glycoside hydrolase/deacetylase"/>
    <property type="match status" value="1"/>
</dbReference>
<dbReference type="InterPro" id="IPR018371">
    <property type="entry name" value="Chitin-binding_1_CS"/>
</dbReference>
<evidence type="ECO:0000259" key="11">
    <source>
        <dbReference type="PROSITE" id="PS51677"/>
    </source>
</evidence>
<keyword evidence="5 12" id="KW-0378">Hydrolase</keyword>
<keyword evidence="4 9" id="KW-0732">Signal</keyword>
<dbReference type="OrthoDB" id="407355at2759"/>
<feature type="disulfide bond" evidence="8">
    <location>
        <begin position="77"/>
        <end position="89"/>
    </location>
</feature>
<evidence type="ECO:0000313" key="12">
    <source>
        <dbReference type="EMBL" id="KAF2417122.1"/>
    </source>
</evidence>
<feature type="disulfide bond" evidence="8">
    <location>
        <begin position="494"/>
        <end position="508"/>
    </location>
</feature>
<feature type="domain" description="NodB homology" evidence="11">
    <location>
        <begin position="145"/>
        <end position="342"/>
    </location>
</feature>
<dbReference type="SUPFAM" id="SSF88713">
    <property type="entry name" value="Glycoside hydrolase/deacetylase"/>
    <property type="match status" value="1"/>
</dbReference>
<dbReference type="PROSITE" id="PS00026">
    <property type="entry name" value="CHIT_BIND_I_1"/>
    <property type="match status" value="1"/>
</dbReference>
<sequence>MRLSAALALSLITLPTLINAHGDIQGAPRIFGLRDVAGLRQRVAHLGSVGTIERATPFPDLETRQSRTNCGPRVGSCAAGLCCSSAGFCGTGKDYCDAPDCQFQYGPACDANSNPAGPSTSKIARSKLGKIDYGGEGIYNCVTPGTVAITFDDGPYIYTSGILDLLQKVNGRATFFITGNNIGKGQIDNAAYPWANIIKRMHAEGHQIASHTWSHQDLSNITSAQRKDQMYKNEMALRNILGFFPTYMRPPYSSCTAASGCQSDLAALGYHITYFDLDTEDYLNISPLQVQVPKDNFLGNLSMNANGQGDWLAIAHDIHEQTARNLTEYMLAVLVWKGYKAVTVGECLGDAKENWYRASSGGGLFTSSGGVAPPSATAVPSSPVGSVPVVPAAPPKPVTGISFEGNCGGSTGLTCQGSSFGNCCSVNGWCGSTPAYCDNGCQGGFGSCGSSIGGPAPTSSPIPTNGPAKGKVSLDGACGGSGGQICVGSTFGDCCSHAGWCGKTADYCKSGCQLGFGTCG</sequence>
<feature type="domain" description="Chitin-binding type-1" evidence="10">
    <location>
        <begin position="67"/>
        <end position="111"/>
    </location>
</feature>
<comment type="caution">
    <text evidence="12">The sequence shown here is derived from an EMBL/GenBank/DDBJ whole genome shotgun (WGS) entry which is preliminary data.</text>
</comment>
<feature type="domain" description="Chitin-binding type-1" evidence="10">
    <location>
        <begin position="475"/>
        <end position="520"/>
    </location>
</feature>
<dbReference type="SUPFAM" id="SSF57016">
    <property type="entry name" value="Plant lectins/antimicrobial peptides"/>
    <property type="match status" value="3"/>
</dbReference>